<evidence type="ECO:0000313" key="1">
    <source>
        <dbReference type="EMBL" id="SNR15390.1"/>
    </source>
</evidence>
<dbReference type="RefSeq" id="WP_095071073.1">
    <property type="nucleotide sequence ID" value="NZ_LT899436.1"/>
</dbReference>
<evidence type="ECO:0000313" key="2">
    <source>
        <dbReference type="Proteomes" id="UP000215214"/>
    </source>
</evidence>
<proteinExistence type="predicted"/>
<dbReference type="KEGG" id="tje:TJEJU_1669"/>
<dbReference type="OrthoDB" id="1187639at2"/>
<accession>A0A238UAF6</accession>
<organism evidence="1 2">
    <name type="scientific">Tenacibaculum jejuense</name>
    <dbReference type="NCBI Taxonomy" id="584609"/>
    <lineage>
        <taxon>Bacteria</taxon>
        <taxon>Pseudomonadati</taxon>
        <taxon>Bacteroidota</taxon>
        <taxon>Flavobacteriia</taxon>
        <taxon>Flavobacteriales</taxon>
        <taxon>Flavobacteriaceae</taxon>
        <taxon>Tenacibaculum</taxon>
    </lineage>
</organism>
<dbReference type="EMBL" id="LT899436">
    <property type="protein sequence ID" value="SNR15390.1"/>
    <property type="molecule type" value="Genomic_DNA"/>
</dbReference>
<gene>
    <name evidence="1" type="ORF">TJEJU_1669</name>
</gene>
<dbReference type="Proteomes" id="UP000215214">
    <property type="component" value="Chromosome TJEJU"/>
</dbReference>
<name>A0A238UAF6_9FLAO</name>
<protein>
    <submittedName>
        <fullName evidence="1">Uncharacterized protein</fullName>
    </submittedName>
</protein>
<sequence>MKRIPFFLFVFLLCYTVKSQNLDHSLYKKFDQIIGVKNTPLSYGAIYLEKYRVLNKTNHNFLLDNGFQKGNIKYRNQNFYDVDLKYDIVDDFIVVRIKDQNQIISIIPEKSLIQNFELHQLNFKNAGNLGFLEEMVNTDNYSLYKKHQKDVIENKEKNYLRHQFKKRSDQYFLFYQNEYYEINSKKDFIRIFPNQKKAINHFYKNHVFYLKNDFKSFVVKLMNQLQY</sequence>
<dbReference type="AlphaFoldDB" id="A0A238UAF6"/>
<keyword evidence="2" id="KW-1185">Reference proteome</keyword>
<reference evidence="1 2" key="1">
    <citation type="submission" date="2017-07" db="EMBL/GenBank/DDBJ databases">
        <authorList>
            <person name="Sun Z.S."/>
            <person name="Albrecht U."/>
            <person name="Echele G."/>
            <person name="Lee C.C."/>
        </authorList>
    </citation>
    <scope>NUCLEOTIDE SEQUENCE [LARGE SCALE GENOMIC DNA]</scope>
    <source>
        <strain evidence="2">type strain: KCTC 22618</strain>
    </source>
</reference>